<dbReference type="InterPro" id="IPR052970">
    <property type="entry name" value="Inner_ear_hair_cell_LOXHD"/>
</dbReference>
<evidence type="ECO:0000259" key="1">
    <source>
        <dbReference type="PROSITE" id="PS50095"/>
    </source>
</evidence>
<evidence type="ECO:0000313" key="2">
    <source>
        <dbReference type="EMBL" id="NQE34737.1"/>
    </source>
</evidence>
<evidence type="ECO:0000313" key="3">
    <source>
        <dbReference type="Proteomes" id="UP000702425"/>
    </source>
</evidence>
<dbReference type="Proteomes" id="UP000702425">
    <property type="component" value="Unassembled WGS sequence"/>
</dbReference>
<dbReference type="InterPro" id="IPR017946">
    <property type="entry name" value="PLC-like_Pdiesterase_TIM-brl"/>
</dbReference>
<dbReference type="InterPro" id="IPR036392">
    <property type="entry name" value="PLAT/LH2_dom_sf"/>
</dbReference>
<comment type="caution">
    <text evidence="2">The sequence shown here is derived from an EMBL/GenBank/DDBJ whole genome shotgun (WGS) entry which is preliminary data.</text>
</comment>
<feature type="domain" description="PLAT" evidence="1">
    <location>
        <begin position="382"/>
        <end position="499"/>
    </location>
</feature>
<dbReference type="PROSITE" id="PS50095">
    <property type="entry name" value="PLAT"/>
    <property type="match status" value="2"/>
</dbReference>
<dbReference type="Gene3D" id="2.60.60.20">
    <property type="entry name" value="PLAT/LH2 domain"/>
    <property type="match status" value="1"/>
</dbReference>
<reference evidence="2 3" key="1">
    <citation type="journal article" date="2020" name="Sci. Rep.">
        <title>A novel cyanobacterial geosmin producer, revising GeoA distribution and dispersion patterns in Bacteria.</title>
        <authorList>
            <person name="Churro C."/>
            <person name="Semedo-Aguiar A.P."/>
            <person name="Silva A.D."/>
            <person name="Pereira-Leal J.B."/>
            <person name="Leite R.B."/>
        </authorList>
    </citation>
    <scope>NUCLEOTIDE SEQUENCE [LARGE SCALE GENOMIC DNA]</scope>
    <source>
        <strain evidence="2 3">IPMA8</strain>
    </source>
</reference>
<dbReference type="PANTHER" id="PTHR45901:SF3">
    <property type="entry name" value="LIPOXYGENASE HOMOLOGY DOMAIN-CONTAINING PROTEIN 1"/>
    <property type="match status" value="1"/>
</dbReference>
<dbReference type="EMBL" id="SRRZ01000038">
    <property type="protein sequence ID" value="NQE34737.1"/>
    <property type="molecule type" value="Genomic_DNA"/>
</dbReference>
<sequence>MSQHPFYLIAHRCNSPEKVKEAIRDGANAVECDLRYVSGKVIVNHDASDSDRYDLTEYLTEVKKYAAECYPKLALIIFDCKSSVSDEPDIAYKLLETIRENLANDTGINILISVATYKERNFFDEIIGTGCLKIREGVAIDYHNHPNEVSSYFEGRGVNNFFYGNGISYGFVGPNVFPSIAEAIRLKASHKKIKQVYVWTLGSKDSMIKYLRMGVDGIFVGKKSIETLKSILNENPFCDLRKLATCEDDAFNPPSLIGQAIFQIDVHTGDISDAGTNAKVYLTLDGEGEKKVDTGALNPLINGDGFERGSVDTVMLNLTDVGTIEKLKVWHDNTGSYSGWFLDKIVVSNLIRQQRFEFPCYTELKGDNNAVELNGSPLTGQAIFQIDVHTGTSSGAGTDAKVSLKLYGERGEVDTGELNHLIHGNAFENGNVDTMTLNLEDVGKLQKISVWHNNTKPGAAWELDKIVVTNLTQQQKFEFPCDAWLKESDNACELTAQQVAFS</sequence>
<dbReference type="InterPro" id="IPR001024">
    <property type="entry name" value="PLAT/LH2_dom"/>
</dbReference>
<dbReference type="SMART" id="SM00308">
    <property type="entry name" value="LH2"/>
    <property type="match status" value="2"/>
</dbReference>
<dbReference type="Gene3D" id="2.40.180.10">
    <property type="entry name" value="Catalase core domain"/>
    <property type="match status" value="1"/>
</dbReference>
<organism evidence="2 3">
    <name type="scientific">Microcoleus asticus IPMA8</name>
    <dbReference type="NCBI Taxonomy" id="2563858"/>
    <lineage>
        <taxon>Bacteria</taxon>
        <taxon>Bacillati</taxon>
        <taxon>Cyanobacteriota</taxon>
        <taxon>Cyanophyceae</taxon>
        <taxon>Oscillatoriophycideae</taxon>
        <taxon>Oscillatoriales</taxon>
        <taxon>Microcoleaceae</taxon>
        <taxon>Microcoleus</taxon>
        <taxon>Microcoleus asticus</taxon>
    </lineage>
</organism>
<dbReference type="Pfam" id="PF01477">
    <property type="entry name" value="PLAT"/>
    <property type="match status" value="2"/>
</dbReference>
<keyword evidence="3" id="KW-1185">Reference proteome</keyword>
<proteinExistence type="predicted"/>
<dbReference type="Gene3D" id="3.20.20.190">
    <property type="entry name" value="Phosphatidylinositol (PI) phosphodiesterase"/>
    <property type="match status" value="1"/>
</dbReference>
<protein>
    <recommendedName>
        <fullName evidence="1">PLAT domain-containing protein</fullName>
    </recommendedName>
</protein>
<gene>
    <name evidence="2" type="ORF">E5S67_02465</name>
</gene>
<dbReference type="SUPFAM" id="SSF49723">
    <property type="entry name" value="Lipase/lipooxygenase domain (PLAT/LH2 domain)"/>
    <property type="match status" value="2"/>
</dbReference>
<dbReference type="RefSeq" id="WP_172187535.1">
    <property type="nucleotide sequence ID" value="NZ_CAWPPK010000250.1"/>
</dbReference>
<dbReference type="SUPFAM" id="SSF51695">
    <property type="entry name" value="PLC-like phosphodiesterases"/>
    <property type="match status" value="1"/>
</dbReference>
<name>A0ABX2CWF7_9CYAN</name>
<dbReference type="PANTHER" id="PTHR45901">
    <property type="entry name" value="PROTEIN CBG12474"/>
    <property type="match status" value="1"/>
</dbReference>
<accession>A0ABX2CWF7</accession>
<feature type="domain" description="PLAT" evidence="1">
    <location>
        <begin position="260"/>
        <end position="378"/>
    </location>
</feature>